<reference evidence="1 2" key="1">
    <citation type="submission" date="2020-02" db="EMBL/GenBank/DDBJ databases">
        <authorList>
            <person name="Zheng R.K."/>
            <person name="Sun C.M."/>
        </authorList>
    </citation>
    <scope>NUCLEOTIDE SEQUENCE [LARGE SCALE GENOMIC DNA]</scope>
    <source>
        <strain evidence="2">rifampicinis</strain>
    </source>
</reference>
<name>A0A7S8ECN4_9CHLR</name>
<protein>
    <submittedName>
        <fullName evidence="1">MmcQ/YjbR family DNA-binding protein</fullName>
    </submittedName>
</protein>
<gene>
    <name evidence="1" type="ORF">G4Y79_08550</name>
</gene>
<keyword evidence="1" id="KW-0238">DNA-binding</keyword>
<dbReference type="Proteomes" id="UP000594468">
    <property type="component" value="Chromosome"/>
</dbReference>
<dbReference type="SUPFAM" id="SSF142906">
    <property type="entry name" value="YjbR-like"/>
    <property type="match status" value="1"/>
</dbReference>
<accession>A0A7S8ECN4</accession>
<evidence type="ECO:0000313" key="2">
    <source>
        <dbReference type="Proteomes" id="UP000594468"/>
    </source>
</evidence>
<dbReference type="Gene3D" id="3.90.1150.30">
    <property type="match status" value="1"/>
</dbReference>
<keyword evidence="2" id="KW-1185">Reference proteome</keyword>
<dbReference type="AlphaFoldDB" id="A0A7S8ECN4"/>
<dbReference type="InterPro" id="IPR058532">
    <property type="entry name" value="YjbR/MT2646/Rv2570-like"/>
</dbReference>
<dbReference type="InterPro" id="IPR038056">
    <property type="entry name" value="YjbR-like_sf"/>
</dbReference>
<dbReference type="KEGG" id="pmet:G4Y79_08550"/>
<dbReference type="EMBL" id="CP062983">
    <property type="protein sequence ID" value="QPC84409.1"/>
    <property type="molecule type" value="Genomic_DNA"/>
</dbReference>
<dbReference type="GO" id="GO:0003677">
    <property type="term" value="F:DNA binding"/>
    <property type="evidence" value="ECO:0007669"/>
    <property type="project" value="UniProtKB-KW"/>
</dbReference>
<organism evidence="1 2">
    <name type="scientific">Phototrophicus methaneseepsis</name>
    <dbReference type="NCBI Taxonomy" id="2710758"/>
    <lineage>
        <taxon>Bacteria</taxon>
        <taxon>Bacillati</taxon>
        <taxon>Chloroflexota</taxon>
        <taxon>Candidatus Thermofontia</taxon>
        <taxon>Phototrophicales</taxon>
        <taxon>Phototrophicaceae</taxon>
        <taxon>Phototrophicus</taxon>
    </lineage>
</organism>
<evidence type="ECO:0000313" key="1">
    <source>
        <dbReference type="EMBL" id="QPC84409.1"/>
    </source>
</evidence>
<sequence length="111" mass="12101">MDTTFREDVKEQLDDVLLGIPGVSGGKAFGFPAYKVGRKVFCFVGGNGIGIKLPEEKVSQLIESNDGMNPYVPETGTVWKSWVSIELGNAEDYAEYRALYEESAQFVGNGA</sequence>
<dbReference type="RefSeq" id="WP_195172472.1">
    <property type="nucleotide sequence ID" value="NZ_CP062983.1"/>
</dbReference>
<proteinExistence type="predicted"/>
<dbReference type="Pfam" id="PF04237">
    <property type="entry name" value="YjbR"/>
    <property type="match status" value="1"/>
</dbReference>